<dbReference type="CDD" id="cd07730">
    <property type="entry name" value="metallo-hydrolase-like_MBL-fold"/>
    <property type="match status" value="1"/>
</dbReference>
<dbReference type="InterPro" id="IPR001279">
    <property type="entry name" value="Metallo-B-lactamas"/>
</dbReference>
<sequence length="281" mass="31859">MSLKTTFFKAGYCTHPEAVVIRDGRWKTTQFPALFALISHPQFGAVLFDTGYSDRFFQETRQFPLQLYALTTPVYFKPEDSAVRQLQHQGIEAATVRFIIISHFHADHIGGLRDFPNAQFICFKSAYEAVKYRRGISALKAGFLVGLLPKDFEQRAIFVEDKPQVALPLEYTPFETGFDLLGDASLLAVELPGHATGQLGLFFSDASHQSYFLIADACWLSRAYQEFIKPHPIANLIFSDGRQYGDTLSKIHQLHQLNPELKIIPTHCPQAWDELSKLRAF</sequence>
<dbReference type="STRING" id="1781255.BH720_10490"/>
<comment type="cofactor">
    <cofactor evidence="1">
        <name>Zn(2+)</name>
        <dbReference type="ChEBI" id="CHEBI:29105"/>
    </cofactor>
</comment>
<dbReference type="RefSeq" id="WP_069967146.1">
    <property type="nucleotide sequence ID" value="NZ_CM124774.1"/>
</dbReference>
<dbReference type="InterPro" id="IPR051013">
    <property type="entry name" value="MBL_superfamily_lactonases"/>
</dbReference>
<evidence type="ECO:0000259" key="6">
    <source>
        <dbReference type="SMART" id="SM00849"/>
    </source>
</evidence>
<accession>A0A1E5QKK6</accession>
<reference evidence="7" key="1">
    <citation type="submission" date="2016-09" db="EMBL/GenBank/DDBJ databases">
        <title>Draft genome of thermotolerant cyanobacterium Desertifilum sp. strain IPPAS B-1220.</title>
        <authorList>
            <person name="Sinetova M.A."/>
            <person name="Bolakhan K."/>
            <person name="Zayadan B.K."/>
            <person name="Mironov K.S."/>
            <person name="Ustinova V."/>
            <person name="Kupriyanova E.V."/>
            <person name="Sidorov R.A."/>
            <person name="Skrypnik A.N."/>
            <person name="Gogoleva N.E."/>
            <person name="Gogolev Y.V."/>
            <person name="Los D.A."/>
        </authorList>
    </citation>
    <scope>NUCLEOTIDE SEQUENCE [LARGE SCALE GENOMIC DNA]</scope>
    <source>
        <strain evidence="7">IPPAS B-1220</strain>
    </source>
</reference>
<evidence type="ECO:0000313" key="7">
    <source>
        <dbReference type="EMBL" id="OEJ75148.1"/>
    </source>
</evidence>
<dbReference type="GO" id="GO:0016787">
    <property type="term" value="F:hydrolase activity"/>
    <property type="evidence" value="ECO:0007669"/>
    <property type="project" value="UniProtKB-KW"/>
</dbReference>
<evidence type="ECO:0000256" key="4">
    <source>
        <dbReference type="ARBA" id="ARBA00022801"/>
    </source>
</evidence>
<evidence type="ECO:0000256" key="1">
    <source>
        <dbReference type="ARBA" id="ARBA00001947"/>
    </source>
</evidence>
<evidence type="ECO:0000256" key="3">
    <source>
        <dbReference type="ARBA" id="ARBA00022723"/>
    </source>
</evidence>
<name>A0A1E5QKK6_9CYAN</name>
<proteinExistence type="inferred from homology"/>
<dbReference type="PANTHER" id="PTHR42978">
    <property type="entry name" value="QUORUM-QUENCHING LACTONASE YTNP-RELATED-RELATED"/>
    <property type="match status" value="1"/>
</dbReference>
<dbReference type="EMBL" id="MJGC01000053">
    <property type="protein sequence ID" value="OEJ75148.1"/>
    <property type="molecule type" value="Genomic_DNA"/>
</dbReference>
<organism evidence="7">
    <name type="scientific">Desertifilum tharense IPPAS B-1220</name>
    <dbReference type="NCBI Taxonomy" id="1781255"/>
    <lineage>
        <taxon>Bacteria</taxon>
        <taxon>Bacillati</taxon>
        <taxon>Cyanobacteriota</taxon>
        <taxon>Cyanophyceae</taxon>
        <taxon>Desertifilales</taxon>
        <taxon>Desertifilaceae</taxon>
        <taxon>Desertifilum</taxon>
    </lineage>
</organism>
<keyword evidence="4 7" id="KW-0378">Hydrolase</keyword>
<dbReference type="OrthoDB" id="333278at2"/>
<feature type="domain" description="Metallo-beta-lactamase" evidence="6">
    <location>
        <begin position="32"/>
        <end position="267"/>
    </location>
</feature>
<evidence type="ECO:0000256" key="2">
    <source>
        <dbReference type="ARBA" id="ARBA00007749"/>
    </source>
</evidence>
<dbReference type="Gene3D" id="3.60.15.10">
    <property type="entry name" value="Ribonuclease Z/Hydroxyacylglutathione hydrolase-like"/>
    <property type="match status" value="1"/>
</dbReference>
<keyword evidence="3" id="KW-0479">Metal-binding</keyword>
<dbReference type="GO" id="GO:0046872">
    <property type="term" value="F:metal ion binding"/>
    <property type="evidence" value="ECO:0007669"/>
    <property type="project" value="UniProtKB-KW"/>
</dbReference>
<gene>
    <name evidence="7" type="ORF">BH720_10490</name>
</gene>
<dbReference type="PANTHER" id="PTHR42978:SF2">
    <property type="entry name" value="102 KBASES UNSTABLE REGION: FROM 1 TO 119443"/>
    <property type="match status" value="1"/>
</dbReference>
<dbReference type="AlphaFoldDB" id="A0A1E5QKK6"/>
<comment type="similarity">
    <text evidence="2">Belongs to the metallo-beta-lactamase superfamily.</text>
</comment>
<protein>
    <submittedName>
        <fullName evidence="7">MBL fold metallo-hydrolase</fullName>
    </submittedName>
</protein>
<dbReference type="SUPFAM" id="SSF56281">
    <property type="entry name" value="Metallo-hydrolase/oxidoreductase"/>
    <property type="match status" value="1"/>
</dbReference>
<dbReference type="InterPro" id="IPR036866">
    <property type="entry name" value="RibonucZ/Hydroxyglut_hydro"/>
</dbReference>
<dbReference type="Pfam" id="PF00753">
    <property type="entry name" value="Lactamase_B"/>
    <property type="match status" value="1"/>
</dbReference>
<comment type="caution">
    <text evidence="7">The sequence shown here is derived from an EMBL/GenBank/DDBJ whole genome shotgun (WGS) entry which is preliminary data.</text>
</comment>
<dbReference type="SMART" id="SM00849">
    <property type="entry name" value="Lactamase_B"/>
    <property type="match status" value="1"/>
</dbReference>
<keyword evidence="5" id="KW-0862">Zinc</keyword>
<evidence type="ECO:0000256" key="5">
    <source>
        <dbReference type="ARBA" id="ARBA00022833"/>
    </source>
</evidence>